<keyword evidence="2" id="KW-1185">Reference proteome</keyword>
<keyword evidence="1" id="KW-0240">DNA-directed RNA polymerase</keyword>
<keyword evidence="1" id="KW-0804">Transcription</keyword>
<gene>
    <name evidence="1" type="ORF">FHR83_001604</name>
</gene>
<evidence type="ECO:0000313" key="2">
    <source>
        <dbReference type="Proteomes" id="UP000590749"/>
    </source>
</evidence>
<dbReference type="EMBL" id="JACHXF010000002">
    <property type="protein sequence ID" value="MBB3093955.1"/>
    <property type="molecule type" value="Genomic_DNA"/>
</dbReference>
<organism evidence="1 2">
    <name type="scientific">Actinoplanes campanulatus</name>
    <dbReference type="NCBI Taxonomy" id="113559"/>
    <lineage>
        <taxon>Bacteria</taxon>
        <taxon>Bacillati</taxon>
        <taxon>Actinomycetota</taxon>
        <taxon>Actinomycetes</taxon>
        <taxon>Micromonosporales</taxon>
        <taxon>Micromonosporaceae</taxon>
        <taxon>Actinoplanes</taxon>
    </lineage>
</organism>
<reference evidence="1 2" key="1">
    <citation type="submission" date="2020-08" db="EMBL/GenBank/DDBJ databases">
        <title>Genomic Encyclopedia of Type Strains, Phase III (KMG-III): the genomes of soil and plant-associated and newly described type strains.</title>
        <authorList>
            <person name="Whitman W."/>
        </authorList>
    </citation>
    <scope>NUCLEOTIDE SEQUENCE [LARGE SCALE GENOMIC DNA]</scope>
    <source>
        <strain evidence="1 2">CECT 3287</strain>
    </source>
</reference>
<proteinExistence type="predicted"/>
<protein>
    <submittedName>
        <fullName evidence="1">DNA-directed RNA polymerase specialized sigma24 family protein</fullName>
    </submittedName>
</protein>
<dbReference type="GO" id="GO:0000428">
    <property type="term" value="C:DNA-directed RNA polymerase complex"/>
    <property type="evidence" value="ECO:0007669"/>
    <property type="project" value="UniProtKB-KW"/>
</dbReference>
<dbReference type="Proteomes" id="UP000590749">
    <property type="component" value="Unassembled WGS sequence"/>
</dbReference>
<accession>A0A7W5FD54</accession>
<sequence length="34" mass="3768">MTFEEFVVARLGALLRYATALTCDPHQADDISGR</sequence>
<comment type="caution">
    <text evidence="1">The sequence shown here is derived from an EMBL/GenBank/DDBJ whole genome shotgun (WGS) entry which is preliminary data.</text>
</comment>
<dbReference type="AlphaFoldDB" id="A0A7W5FD54"/>
<name>A0A7W5FD54_9ACTN</name>
<evidence type="ECO:0000313" key="1">
    <source>
        <dbReference type="EMBL" id="MBB3093955.1"/>
    </source>
</evidence>